<dbReference type="InterPro" id="IPR000241">
    <property type="entry name" value="RlmKL-like_Mtase"/>
</dbReference>
<gene>
    <name evidence="8" type="ORF">GCM10010492_17070</name>
</gene>
<dbReference type="EMBL" id="BAAABU010000003">
    <property type="protein sequence ID" value="GAA0219624.1"/>
    <property type="molecule type" value="Genomic_DNA"/>
</dbReference>
<keyword evidence="4" id="KW-0808">Transferase</keyword>
<evidence type="ECO:0000256" key="1">
    <source>
        <dbReference type="ARBA" id="ARBA00004496"/>
    </source>
</evidence>
<dbReference type="SUPFAM" id="SSF53335">
    <property type="entry name" value="S-adenosyl-L-methionine-dependent methyltransferases"/>
    <property type="match status" value="1"/>
</dbReference>
<feature type="domain" description="Ribosomal RNA large subunit methyltransferase K/L-like methyltransferase" evidence="7">
    <location>
        <begin position="172"/>
        <end position="230"/>
    </location>
</feature>
<dbReference type="Gene3D" id="3.30.2130.30">
    <property type="match status" value="1"/>
</dbReference>
<dbReference type="PROSITE" id="PS01261">
    <property type="entry name" value="UPF0020"/>
    <property type="match status" value="1"/>
</dbReference>
<evidence type="ECO:0000256" key="4">
    <source>
        <dbReference type="ARBA" id="ARBA00022679"/>
    </source>
</evidence>
<keyword evidence="9" id="KW-1185">Reference proteome</keyword>
<name>A0ABP3D2S7_9PSEU</name>
<proteinExistence type="predicted"/>
<feature type="compositionally biased region" description="Pro residues" evidence="6">
    <location>
        <begin position="286"/>
        <end position="300"/>
    </location>
</feature>
<feature type="compositionally biased region" description="Pro residues" evidence="6">
    <location>
        <begin position="248"/>
        <end position="263"/>
    </location>
</feature>
<evidence type="ECO:0000259" key="7">
    <source>
        <dbReference type="Pfam" id="PF01170"/>
    </source>
</evidence>
<reference evidence="9" key="1">
    <citation type="journal article" date="2019" name="Int. J. Syst. Evol. Microbiol.">
        <title>The Global Catalogue of Microorganisms (GCM) 10K type strain sequencing project: providing services to taxonomists for standard genome sequencing and annotation.</title>
        <authorList>
            <consortium name="The Broad Institute Genomics Platform"/>
            <consortium name="The Broad Institute Genome Sequencing Center for Infectious Disease"/>
            <person name="Wu L."/>
            <person name="Ma J."/>
        </authorList>
    </citation>
    <scope>NUCLEOTIDE SEQUENCE [LARGE SCALE GENOMIC DNA]</scope>
    <source>
        <strain evidence="9">JCM 3380</strain>
    </source>
</reference>
<dbReference type="PROSITE" id="PS00092">
    <property type="entry name" value="N6_MTASE"/>
    <property type="match status" value="1"/>
</dbReference>
<evidence type="ECO:0000256" key="3">
    <source>
        <dbReference type="ARBA" id="ARBA00022603"/>
    </source>
</evidence>
<dbReference type="Proteomes" id="UP001500416">
    <property type="component" value="Unassembled WGS sequence"/>
</dbReference>
<keyword evidence="5" id="KW-0819">tRNA processing</keyword>
<dbReference type="PANTHER" id="PTHR14911">
    <property type="entry name" value="THUMP DOMAIN-CONTAINING"/>
    <property type="match status" value="1"/>
</dbReference>
<keyword evidence="3" id="KW-0489">Methyltransferase</keyword>
<evidence type="ECO:0000256" key="6">
    <source>
        <dbReference type="SAM" id="MobiDB-lite"/>
    </source>
</evidence>
<feature type="domain" description="Ribosomal RNA large subunit methyltransferase K/L-like methyltransferase" evidence="7">
    <location>
        <begin position="308"/>
        <end position="370"/>
    </location>
</feature>
<keyword evidence="2" id="KW-0963">Cytoplasm</keyword>
<dbReference type="PRINTS" id="PR00507">
    <property type="entry name" value="N12N6MTFRASE"/>
</dbReference>
<evidence type="ECO:0000256" key="2">
    <source>
        <dbReference type="ARBA" id="ARBA00022490"/>
    </source>
</evidence>
<evidence type="ECO:0000313" key="8">
    <source>
        <dbReference type="EMBL" id="GAA0219624.1"/>
    </source>
</evidence>
<dbReference type="InterPro" id="IPR002052">
    <property type="entry name" value="DNA_methylase_N6_adenine_CS"/>
</dbReference>
<dbReference type="InterPro" id="IPR053943">
    <property type="entry name" value="RlmKL-like_Mtase_CS"/>
</dbReference>
<dbReference type="InterPro" id="IPR029063">
    <property type="entry name" value="SAM-dependent_MTases_sf"/>
</dbReference>
<dbReference type="PANTHER" id="PTHR14911:SF13">
    <property type="entry name" value="TRNA (GUANINE(6)-N2)-METHYLTRANSFERASE THUMP3"/>
    <property type="match status" value="1"/>
</dbReference>
<accession>A0ABP3D2S7</accession>
<evidence type="ECO:0000256" key="5">
    <source>
        <dbReference type="ARBA" id="ARBA00022694"/>
    </source>
</evidence>
<organism evidence="8 9">
    <name type="scientific">Saccharothrix mutabilis subsp. mutabilis</name>
    <dbReference type="NCBI Taxonomy" id="66855"/>
    <lineage>
        <taxon>Bacteria</taxon>
        <taxon>Bacillati</taxon>
        <taxon>Actinomycetota</taxon>
        <taxon>Actinomycetes</taxon>
        <taxon>Pseudonocardiales</taxon>
        <taxon>Pseudonocardiaceae</taxon>
        <taxon>Saccharothrix</taxon>
    </lineage>
</organism>
<protein>
    <recommendedName>
        <fullName evidence="7">Ribosomal RNA large subunit methyltransferase K/L-like methyltransferase domain-containing protein</fullName>
    </recommendedName>
</protein>
<evidence type="ECO:0000313" key="9">
    <source>
        <dbReference type="Proteomes" id="UP001500416"/>
    </source>
</evidence>
<dbReference type="Pfam" id="PF01170">
    <property type="entry name" value="UPF0020"/>
    <property type="match status" value="2"/>
</dbReference>
<comment type="caution">
    <text evidence="8">The sequence shown here is derived from an EMBL/GenBank/DDBJ whole genome shotgun (WGS) entry which is preliminary data.</text>
</comment>
<feature type="region of interest" description="Disordered" evidence="6">
    <location>
        <begin position="246"/>
        <end position="303"/>
    </location>
</feature>
<dbReference type="Gene3D" id="3.40.50.150">
    <property type="entry name" value="Vaccinia Virus protein VP39"/>
    <property type="match status" value="1"/>
</dbReference>
<comment type="subcellular location">
    <subcellularLocation>
        <location evidence="1">Cytoplasm</location>
    </subcellularLocation>
</comment>
<sequence length="400" mass="40807">MRLLARTVRGLEAVAAREVAGVGVVESSGHREVWFSAVPGPAVLGLRCVDDVFLVAAVVDGVGRARADLRLLAEAMASVDVWEVVRTLADFGAERVWSTVDASGSFLGRRNFTRYDVEDAVGEPVAAALGVPYRGRRGGRVPPAGGLSWRVAVAGDRAVVGLRIAAQPLHRRGYRQVSRPGALHPPVAAAMLRLAGLPAPAGAGWRVVDPFCGTGTIAIEAAHLHAAALGVDIDPAAIAAATTNTPAATPPAAAPPAVTPPAATPGVAAPPTAPPAAAPPTAALPTAPPAATPPTTPPPAATSAAGRFARVGWVVGDAGRLPVASGSVDLVVGNPPWGRQVAVRGAADRFWREVQRVLVPGGRAVLLVHDADLRGVPVVDRRPVSLFGAWPEIVTIAARG</sequence>